<organism evidence="2 3">
    <name type="scientific">Ascobolus immersus RN42</name>
    <dbReference type="NCBI Taxonomy" id="1160509"/>
    <lineage>
        <taxon>Eukaryota</taxon>
        <taxon>Fungi</taxon>
        <taxon>Dikarya</taxon>
        <taxon>Ascomycota</taxon>
        <taxon>Pezizomycotina</taxon>
        <taxon>Pezizomycetes</taxon>
        <taxon>Pezizales</taxon>
        <taxon>Ascobolaceae</taxon>
        <taxon>Ascobolus</taxon>
    </lineage>
</organism>
<dbReference type="Proteomes" id="UP000275078">
    <property type="component" value="Unassembled WGS sequence"/>
</dbReference>
<reference evidence="2 3" key="1">
    <citation type="journal article" date="2018" name="Nat. Ecol. Evol.">
        <title>Pezizomycetes genomes reveal the molecular basis of ectomycorrhizal truffle lifestyle.</title>
        <authorList>
            <person name="Murat C."/>
            <person name="Payen T."/>
            <person name="Noel B."/>
            <person name="Kuo A."/>
            <person name="Morin E."/>
            <person name="Chen J."/>
            <person name="Kohler A."/>
            <person name="Krizsan K."/>
            <person name="Balestrini R."/>
            <person name="Da Silva C."/>
            <person name="Montanini B."/>
            <person name="Hainaut M."/>
            <person name="Levati E."/>
            <person name="Barry K.W."/>
            <person name="Belfiori B."/>
            <person name="Cichocki N."/>
            <person name="Clum A."/>
            <person name="Dockter R.B."/>
            <person name="Fauchery L."/>
            <person name="Guy J."/>
            <person name="Iotti M."/>
            <person name="Le Tacon F."/>
            <person name="Lindquist E.A."/>
            <person name="Lipzen A."/>
            <person name="Malagnac F."/>
            <person name="Mello A."/>
            <person name="Molinier V."/>
            <person name="Miyauchi S."/>
            <person name="Poulain J."/>
            <person name="Riccioni C."/>
            <person name="Rubini A."/>
            <person name="Sitrit Y."/>
            <person name="Splivallo R."/>
            <person name="Traeger S."/>
            <person name="Wang M."/>
            <person name="Zifcakova L."/>
            <person name="Wipf D."/>
            <person name="Zambonelli A."/>
            <person name="Paolocci F."/>
            <person name="Nowrousian M."/>
            <person name="Ottonello S."/>
            <person name="Baldrian P."/>
            <person name="Spatafora J.W."/>
            <person name="Henrissat B."/>
            <person name="Nagy L.G."/>
            <person name="Aury J.M."/>
            <person name="Wincker P."/>
            <person name="Grigoriev I.V."/>
            <person name="Bonfante P."/>
            <person name="Martin F.M."/>
        </authorList>
    </citation>
    <scope>NUCLEOTIDE SEQUENCE [LARGE SCALE GENOMIC DNA]</scope>
    <source>
        <strain evidence="2 3">RN42</strain>
    </source>
</reference>
<evidence type="ECO:0000313" key="3">
    <source>
        <dbReference type="Proteomes" id="UP000275078"/>
    </source>
</evidence>
<gene>
    <name evidence="2" type="ORF">BJ508DRAFT_148535</name>
</gene>
<feature type="region of interest" description="Disordered" evidence="1">
    <location>
        <begin position="1"/>
        <end position="42"/>
    </location>
</feature>
<name>A0A3N4IPT9_ASCIM</name>
<proteinExistence type="predicted"/>
<dbReference type="AlphaFoldDB" id="A0A3N4IPT9"/>
<evidence type="ECO:0000313" key="2">
    <source>
        <dbReference type="EMBL" id="RPA86251.1"/>
    </source>
</evidence>
<feature type="compositionally biased region" description="Polar residues" evidence="1">
    <location>
        <begin position="26"/>
        <end position="35"/>
    </location>
</feature>
<dbReference type="EMBL" id="ML119650">
    <property type="protein sequence ID" value="RPA86251.1"/>
    <property type="molecule type" value="Genomic_DNA"/>
</dbReference>
<sequence length="329" mass="37257">MQPSESSEKNQNESTENVPAPAIDSTPDSPANAVTQDKAEPHSVVEAAFEAAVDHKIELEVQPASTETAKIETSELENNVTDTTETPSTTQFPEDTITLTKGELHNLIRFASEATLEYVKFLPSKQNMSSSRDAEKMEDSGDREAAALFAILLGRSSDAPENVEEKLLQVMKEVFEGSEARREKELQDLPRPVQNAARAYPVDDVSLIMDLYNFEMEWSIEAEDLNDAWSQKWALYVDVIHLLFGEEHPGISGALAAHGVRIEQWRQIGFFPLENIARYNEAVCIKLASKREEDGEHALERVRERFLCLDNWRKLDEECFKEHILSWYE</sequence>
<protein>
    <submittedName>
        <fullName evidence="2">Uncharacterized protein</fullName>
    </submittedName>
</protein>
<feature type="compositionally biased region" description="Basic and acidic residues" evidence="1">
    <location>
        <begin position="1"/>
        <end position="11"/>
    </location>
</feature>
<keyword evidence="3" id="KW-1185">Reference proteome</keyword>
<accession>A0A3N4IPT9</accession>
<evidence type="ECO:0000256" key="1">
    <source>
        <dbReference type="SAM" id="MobiDB-lite"/>
    </source>
</evidence>